<feature type="transmembrane region" description="Helical" evidence="6">
    <location>
        <begin position="361"/>
        <end position="390"/>
    </location>
</feature>
<keyword evidence="3 6" id="KW-1133">Transmembrane helix</keyword>
<feature type="transmembrane region" description="Helical" evidence="6">
    <location>
        <begin position="201"/>
        <end position="222"/>
    </location>
</feature>
<feature type="non-terminal residue" evidence="8">
    <location>
        <position position="545"/>
    </location>
</feature>
<evidence type="ECO:0000256" key="2">
    <source>
        <dbReference type="ARBA" id="ARBA00022692"/>
    </source>
</evidence>
<evidence type="ECO:0000256" key="5">
    <source>
        <dbReference type="SAM" id="MobiDB-lite"/>
    </source>
</evidence>
<dbReference type="InterPro" id="IPR011701">
    <property type="entry name" value="MFS"/>
</dbReference>
<evidence type="ECO:0000256" key="4">
    <source>
        <dbReference type="ARBA" id="ARBA00023136"/>
    </source>
</evidence>
<feature type="transmembrane region" description="Helical" evidence="6">
    <location>
        <begin position="80"/>
        <end position="97"/>
    </location>
</feature>
<dbReference type="InterPro" id="IPR020846">
    <property type="entry name" value="MFS_dom"/>
</dbReference>
<dbReference type="PANTHER" id="PTHR43184:SF12">
    <property type="entry name" value="SUGAR PHOSPHATE EXCHANGER 3"/>
    <property type="match status" value="1"/>
</dbReference>
<evidence type="ECO:0000313" key="8">
    <source>
        <dbReference type="EMBL" id="GMI25210.1"/>
    </source>
</evidence>
<evidence type="ECO:0000256" key="3">
    <source>
        <dbReference type="ARBA" id="ARBA00022989"/>
    </source>
</evidence>
<sequence length="545" mass="57845">MDSTTLACSVLIISFLLFAVRVDSRFNPLHRPARYTRARTVNWLLLGLLYISYYVGRYNLSVVNNEYVRSSLGATKESYGLVLTLGHFSYAVFMLVNGNVADRIGGKKAILIGAVGSACVNAASAVMFYVRQHTIMSLTFFNVVNMMFQPMGSLCVVRINTNWYDRKERGVFSGVFGVTIGLGTFAAFVGSGAIIAEFPFYYIFAKGAVLLLFTAGIVALFVSESPSPSLSDDSDPSEADPAIPAPAAASKKDTAFAASFARVVRIPAIRLLIVCICCTGWVREGLLSWYTSYLEEVHGVPVGSSLFTVTSTGITFGAMVGSLMGGFVSDRFFNSERVPAVLFFFCVEILAIAVFNQVDDVYVAISCICTVASCLFGSLTLIIGCAGADYAGLGDAGMASGVLNFSQYLASGLGSFAIGSMVERGGWGLWSVALLPAALMGAAASTLHSNPNMFSQTAQAAIRLSRVAPAARRFSGLSLPAAAASSGSDSRSGLTFAAFGLLALAGVAAAPARAENNPKQYGARDDEEEKVDAREAKRKAERRAN</sequence>
<feature type="transmembrane region" description="Helical" evidence="6">
    <location>
        <begin position="6"/>
        <end position="22"/>
    </location>
</feature>
<gene>
    <name evidence="8" type="ORF">TeGR_g3082</name>
</gene>
<dbReference type="Gene3D" id="1.20.1250.20">
    <property type="entry name" value="MFS general substrate transporter like domains"/>
    <property type="match status" value="2"/>
</dbReference>
<dbReference type="InterPro" id="IPR036259">
    <property type="entry name" value="MFS_trans_sf"/>
</dbReference>
<feature type="transmembrane region" description="Helical" evidence="6">
    <location>
        <begin position="338"/>
        <end position="355"/>
    </location>
</feature>
<evidence type="ECO:0000313" key="9">
    <source>
        <dbReference type="Proteomes" id="UP001165060"/>
    </source>
</evidence>
<dbReference type="Proteomes" id="UP001165060">
    <property type="component" value="Unassembled WGS sequence"/>
</dbReference>
<keyword evidence="4 6" id="KW-0472">Membrane</keyword>
<dbReference type="PROSITE" id="PS50850">
    <property type="entry name" value="MFS"/>
    <property type="match status" value="1"/>
</dbReference>
<feature type="compositionally biased region" description="Basic residues" evidence="5">
    <location>
        <begin position="536"/>
        <end position="545"/>
    </location>
</feature>
<comment type="subcellular location">
    <subcellularLocation>
        <location evidence="1">Membrane</location>
        <topology evidence="1">Multi-pass membrane protein</topology>
    </subcellularLocation>
</comment>
<dbReference type="Pfam" id="PF07690">
    <property type="entry name" value="MFS_1"/>
    <property type="match status" value="1"/>
</dbReference>
<proteinExistence type="predicted"/>
<evidence type="ECO:0000256" key="1">
    <source>
        <dbReference type="ARBA" id="ARBA00004141"/>
    </source>
</evidence>
<keyword evidence="9" id="KW-1185">Reference proteome</keyword>
<evidence type="ECO:0000259" key="7">
    <source>
        <dbReference type="PROSITE" id="PS50850"/>
    </source>
</evidence>
<dbReference type="SUPFAM" id="SSF103473">
    <property type="entry name" value="MFS general substrate transporter"/>
    <property type="match status" value="1"/>
</dbReference>
<feature type="domain" description="Major facilitator superfamily (MFS) profile" evidence="7">
    <location>
        <begin position="40"/>
        <end position="454"/>
    </location>
</feature>
<organism evidence="8 9">
    <name type="scientific">Tetraparma gracilis</name>
    <dbReference type="NCBI Taxonomy" id="2962635"/>
    <lineage>
        <taxon>Eukaryota</taxon>
        <taxon>Sar</taxon>
        <taxon>Stramenopiles</taxon>
        <taxon>Ochrophyta</taxon>
        <taxon>Bolidophyceae</taxon>
        <taxon>Parmales</taxon>
        <taxon>Triparmaceae</taxon>
        <taxon>Tetraparma</taxon>
    </lineage>
</organism>
<reference evidence="8 9" key="1">
    <citation type="journal article" date="2023" name="Commun. Biol.">
        <title>Genome analysis of Parmales, the sister group of diatoms, reveals the evolutionary specialization of diatoms from phago-mixotrophs to photoautotrophs.</title>
        <authorList>
            <person name="Ban H."/>
            <person name="Sato S."/>
            <person name="Yoshikawa S."/>
            <person name="Yamada K."/>
            <person name="Nakamura Y."/>
            <person name="Ichinomiya M."/>
            <person name="Sato N."/>
            <person name="Blanc-Mathieu R."/>
            <person name="Endo H."/>
            <person name="Kuwata A."/>
            <person name="Ogata H."/>
        </authorList>
    </citation>
    <scope>NUCLEOTIDE SEQUENCE [LARGE SCALE GENOMIC DNA]</scope>
</reference>
<dbReference type="EMBL" id="BRYB01000208">
    <property type="protein sequence ID" value="GMI25210.1"/>
    <property type="molecule type" value="Genomic_DNA"/>
</dbReference>
<accession>A0ABQ6MFA2</accession>
<name>A0ABQ6MFA2_9STRA</name>
<feature type="transmembrane region" description="Helical" evidence="6">
    <location>
        <begin position="171"/>
        <end position="195"/>
    </location>
</feature>
<feature type="region of interest" description="Disordered" evidence="5">
    <location>
        <begin position="511"/>
        <end position="545"/>
    </location>
</feature>
<feature type="transmembrane region" description="Helical" evidence="6">
    <location>
        <begin position="109"/>
        <end position="129"/>
    </location>
</feature>
<feature type="transmembrane region" description="Helical" evidence="6">
    <location>
        <begin position="135"/>
        <end position="159"/>
    </location>
</feature>
<keyword evidence="2 6" id="KW-0812">Transmembrane</keyword>
<protein>
    <recommendedName>
        <fullName evidence="7">Major facilitator superfamily (MFS) profile domain-containing protein</fullName>
    </recommendedName>
</protein>
<feature type="transmembrane region" description="Helical" evidence="6">
    <location>
        <begin position="302"/>
        <end position="326"/>
    </location>
</feature>
<comment type="caution">
    <text evidence="8">The sequence shown here is derived from an EMBL/GenBank/DDBJ whole genome shotgun (WGS) entry which is preliminary data.</text>
</comment>
<evidence type="ECO:0000256" key="6">
    <source>
        <dbReference type="SAM" id="Phobius"/>
    </source>
</evidence>
<feature type="transmembrane region" description="Helical" evidence="6">
    <location>
        <begin position="43"/>
        <end position="60"/>
    </location>
</feature>
<dbReference type="PANTHER" id="PTHR43184">
    <property type="entry name" value="MAJOR FACILITATOR SUPERFAMILY TRANSPORTER 16, ISOFORM B"/>
    <property type="match status" value="1"/>
</dbReference>
<feature type="transmembrane region" description="Helical" evidence="6">
    <location>
        <begin position="427"/>
        <end position="447"/>
    </location>
</feature>
<feature type="transmembrane region" description="Helical" evidence="6">
    <location>
        <begin position="402"/>
        <end position="421"/>
    </location>
</feature>